<dbReference type="AlphaFoldDB" id="A0A7W7KF85"/>
<name>A0A7W7KF85_PSENT</name>
<comment type="caution">
    <text evidence="2">The sequence shown here is derived from an EMBL/GenBank/DDBJ whole genome shotgun (WGS) entry which is preliminary data.</text>
</comment>
<feature type="transmembrane region" description="Helical" evidence="1">
    <location>
        <begin position="79"/>
        <end position="104"/>
    </location>
</feature>
<feature type="transmembrane region" description="Helical" evidence="1">
    <location>
        <begin position="28"/>
        <end position="53"/>
    </location>
</feature>
<dbReference type="Proteomes" id="UP000566995">
    <property type="component" value="Unassembled WGS sequence"/>
</dbReference>
<dbReference type="EMBL" id="JACHLI010000001">
    <property type="protein sequence ID" value="MBB4861704.1"/>
    <property type="molecule type" value="Genomic_DNA"/>
</dbReference>
<evidence type="ECO:0000313" key="3">
    <source>
        <dbReference type="Proteomes" id="UP000566995"/>
    </source>
</evidence>
<reference evidence="2 3" key="1">
    <citation type="submission" date="2020-08" db="EMBL/GenBank/DDBJ databases">
        <title>Functional genomics of gut bacteria from endangered species of beetles.</title>
        <authorList>
            <person name="Carlos-Shanley C."/>
        </authorList>
    </citation>
    <scope>NUCLEOTIDE SEQUENCE [LARGE SCALE GENOMIC DNA]</scope>
    <source>
        <strain evidence="2 3">S00179</strain>
    </source>
</reference>
<sequence length="129" mass="13640">MTGVPLRRHLGDWASTRFRQGAHGIARAVMYLALLVGGAIATLAVIAMVGWLVSLSGITVLHGNDLSILQAHLGLPGHLIQGVFLGTAIFSLLGLAGLIGWLIFRAIRLFSAGREKAFQPNLAAHRSAP</sequence>
<organism evidence="2 3">
    <name type="scientific">Pseudomonas nitroreducens</name>
    <dbReference type="NCBI Taxonomy" id="46680"/>
    <lineage>
        <taxon>Bacteria</taxon>
        <taxon>Pseudomonadati</taxon>
        <taxon>Pseudomonadota</taxon>
        <taxon>Gammaproteobacteria</taxon>
        <taxon>Pseudomonadales</taxon>
        <taxon>Pseudomonadaceae</taxon>
        <taxon>Pseudomonas</taxon>
    </lineage>
</organism>
<accession>A0A7W7KF85</accession>
<keyword evidence="1" id="KW-1133">Transmembrane helix</keyword>
<gene>
    <name evidence="2" type="ORF">HNP46_000515</name>
</gene>
<protein>
    <submittedName>
        <fullName evidence="2">Uncharacterized protein</fullName>
    </submittedName>
</protein>
<evidence type="ECO:0000256" key="1">
    <source>
        <dbReference type="SAM" id="Phobius"/>
    </source>
</evidence>
<proteinExistence type="predicted"/>
<dbReference type="RefSeq" id="WP_184585954.1">
    <property type="nucleotide sequence ID" value="NZ_JACHLI010000001.1"/>
</dbReference>
<keyword evidence="1" id="KW-0472">Membrane</keyword>
<evidence type="ECO:0000313" key="2">
    <source>
        <dbReference type="EMBL" id="MBB4861704.1"/>
    </source>
</evidence>
<keyword evidence="1" id="KW-0812">Transmembrane</keyword>